<keyword evidence="5 7" id="KW-1133">Transmembrane helix</keyword>
<evidence type="ECO:0000256" key="4">
    <source>
        <dbReference type="ARBA" id="ARBA00022968"/>
    </source>
</evidence>
<dbReference type="Proteomes" id="UP000321570">
    <property type="component" value="Unassembled WGS sequence"/>
</dbReference>
<dbReference type="GO" id="GO:0030007">
    <property type="term" value="P:intracellular potassium ion homeostasis"/>
    <property type="evidence" value="ECO:0007669"/>
    <property type="project" value="TreeGrafter"/>
</dbReference>
<comment type="similarity">
    <text evidence="2">Belongs to the X(+)/potassium ATPases subunit beta family.</text>
</comment>
<name>A0A564YRD5_HYMDI</name>
<evidence type="ECO:0000313" key="8">
    <source>
        <dbReference type="EMBL" id="VUZ49775.1"/>
    </source>
</evidence>
<organism evidence="8 9">
    <name type="scientific">Hymenolepis diminuta</name>
    <name type="common">Rat tapeworm</name>
    <dbReference type="NCBI Taxonomy" id="6216"/>
    <lineage>
        <taxon>Eukaryota</taxon>
        <taxon>Metazoa</taxon>
        <taxon>Spiralia</taxon>
        <taxon>Lophotrochozoa</taxon>
        <taxon>Platyhelminthes</taxon>
        <taxon>Cestoda</taxon>
        <taxon>Eucestoda</taxon>
        <taxon>Cyclophyllidea</taxon>
        <taxon>Hymenolepididae</taxon>
        <taxon>Hymenolepis</taxon>
    </lineage>
</organism>
<keyword evidence="3 7" id="KW-0812">Transmembrane</keyword>
<dbReference type="AlphaFoldDB" id="A0A564YRD5"/>
<dbReference type="InterPro" id="IPR038702">
    <property type="entry name" value="Na/K_ATPase_sub_beta_sf"/>
</dbReference>
<keyword evidence="9" id="KW-1185">Reference proteome</keyword>
<dbReference type="GO" id="GO:0036376">
    <property type="term" value="P:sodium ion export across plasma membrane"/>
    <property type="evidence" value="ECO:0007669"/>
    <property type="project" value="TreeGrafter"/>
</dbReference>
<dbReference type="InterPro" id="IPR000402">
    <property type="entry name" value="Na/K_ATPase_sub_beta"/>
</dbReference>
<dbReference type="PANTHER" id="PTHR11523">
    <property type="entry name" value="SODIUM/POTASSIUM-DEPENDENT ATPASE BETA SUBUNIT"/>
    <property type="match status" value="1"/>
</dbReference>
<accession>A0A564YRD5</accession>
<reference evidence="8 9" key="1">
    <citation type="submission" date="2019-07" db="EMBL/GenBank/DDBJ databases">
        <authorList>
            <person name="Jastrzebski P J."/>
            <person name="Paukszto L."/>
            <person name="Jastrzebski P J."/>
        </authorList>
    </citation>
    <scope>NUCLEOTIDE SEQUENCE [LARGE SCALE GENOMIC DNA]</scope>
    <source>
        <strain evidence="8 9">WMS-il1</strain>
    </source>
</reference>
<dbReference type="EMBL" id="CABIJS010000333">
    <property type="protein sequence ID" value="VUZ49775.1"/>
    <property type="molecule type" value="Genomic_DNA"/>
</dbReference>
<evidence type="ECO:0000313" key="9">
    <source>
        <dbReference type="Proteomes" id="UP000321570"/>
    </source>
</evidence>
<evidence type="ECO:0000256" key="6">
    <source>
        <dbReference type="ARBA" id="ARBA00023136"/>
    </source>
</evidence>
<feature type="transmembrane region" description="Helical" evidence="7">
    <location>
        <begin position="47"/>
        <end position="73"/>
    </location>
</feature>
<evidence type="ECO:0000256" key="5">
    <source>
        <dbReference type="ARBA" id="ARBA00022989"/>
    </source>
</evidence>
<evidence type="ECO:0000256" key="2">
    <source>
        <dbReference type="ARBA" id="ARBA00005876"/>
    </source>
</evidence>
<dbReference type="GO" id="GO:0005890">
    <property type="term" value="C:sodium:potassium-exchanging ATPase complex"/>
    <property type="evidence" value="ECO:0007669"/>
    <property type="project" value="InterPro"/>
</dbReference>
<dbReference type="PANTHER" id="PTHR11523:SF28">
    <property type="entry name" value="NA_K-ATPASE BETA SUBUNIT ISOFORM 4-RELATED"/>
    <property type="match status" value="1"/>
</dbReference>
<evidence type="ECO:0000256" key="1">
    <source>
        <dbReference type="ARBA" id="ARBA00004606"/>
    </source>
</evidence>
<dbReference type="GO" id="GO:0001671">
    <property type="term" value="F:ATPase activator activity"/>
    <property type="evidence" value="ECO:0007669"/>
    <property type="project" value="TreeGrafter"/>
</dbReference>
<dbReference type="Gene3D" id="2.60.40.1660">
    <property type="entry name" value="Na, k-atpase alpha subunit"/>
    <property type="match status" value="1"/>
</dbReference>
<gene>
    <name evidence="8" type="ORF">WMSIL1_LOCUS8659</name>
</gene>
<proteinExistence type="inferred from homology"/>
<evidence type="ECO:0000256" key="7">
    <source>
        <dbReference type="SAM" id="Phobius"/>
    </source>
</evidence>
<evidence type="ECO:0000256" key="3">
    <source>
        <dbReference type="ARBA" id="ARBA00022692"/>
    </source>
</evidence>
<protein>
    <recommendedName>
        <fullName evidence="10">Sodium/potassium-transporting ATPase subunit beta</fullName>
    </recommendedName>
</protein>
<dbReference type="Pfam" id="PF00287">
    <property type="entry name" value="Na_K-ATPase"/>
    <property type="match status" value="1"/>
</dbReference>
<dbReference type="GO" id="GO:1990573">
    <property type="term" value="P:potassium ion import across plasma membrane"/>
    <property type="evidence" value="ECO:0007669"/>
    <property type="project" value="TreeGrafter"/>
</dbReference>
<evidence type="ECO:0008006" key="10">
    <source>
        <dbReference type="Google" id="ProtNLM"/>
    </source>
</evidence>
<dbReference type="GO" id="GO:0006883">
    <property type="term" value="P:intracellular sodium ion homeostasis"/>
    <property type="evidence" value="ECO:0007669"/>
    <property type="project" value="TreeGrafter"/>
</dbReference>
<comment type="subcellular location">
    <subcellularLocation>
        <location evidence="1">Membrane</location>
        <topology evidence="1">Single-pass type II membrane protein</topology>
    </subcellularLocation>
</comment>
<keyword evidence="6 7" id="KW-0472">Membrane</keyword>
<sequence length="294" mass="33511">MSMSMQDFSDNLSTLSYHAPSRCPNWIYNKKDKSILGRTCVSWAQIFTYYCIFYALLIGFFMGMMTVFLQLIVPPQYPLRTGQQSLLKFQPGLGVRPIVDEDKTLIFYSKKDPQVYYEYVDNINALLSYYEKINEKPETGFATCTTDGKVPNDPKKVCRFDLNSLGPCNKANNFGYPDDKPCAILKLNRVYGWMPDVMDPEIPHTLVSCQGQNPEDHDNMGPVKFYPSITANGTEYGVFHNQYFPFLGQNGYTSPLVAVQFENLTKHVIILIQCTLQGVKNIDTDPVTFEILLD</sequence>
<keyword evidence="4" id="KW-0735">Signal-anchor</keyword>